<evidence type="ECO:0000256" key="2">
    <source>
        <dbReference type="ARBA" id="ARBA00023203"/>
    </source>
</evidence>
<dbReference type="InterPro" id="IPR017904">
    <property type="entry name" value="ADF/Cofilin"/>
</dbReference>
<evidence type="ECO:0000256" key="1">
    <source>
        <dbReference type="ARBA" id="ARBA00006844"/>
    </source>
</evidence>
<name>A0AAW2ZD32_9EUKA</name>
<dbReference type="GO" id="GO:0030042">
    <property type="term" value="P:actin filament depolymerization"/>
    <property type="evidence" value="ECO:0007669"/>
    <property type="project" value="InterPro"/>
</dbReference>
<dbReference type="Proteomes" id="UP001431209">
    <property type="component" value="Unassembled WGS sequence"/>
</dbReference>
<dbReference type="InterPro" id="IPR029006">
    <property type="entry name" value="ADF-H/Gelsolin-like_dom_sf"/>
</dbReference>
<feature type="domain" description="ADF-H" evidence="3">
    <location>
        <begin position="17"/>
        <end position="151"/>
    </location>
</feature>
<dbReference type="EMBL" id="JAOPGA020001368">
    <property type="protein sequence ID" value="KAL0487713.1"/>
    <property type="molecule type" value="Genomic_DNA"/>
</dbReference>
<dbReference type="PANTHER" id="PTHR11913">
    <property type="entry name" value="COFILIN-RELATED"/>
    <property type="match status" value="1"/>
</dbReference>
<comment type="caution">
    <text evidence="4">The sequence shown here is derived from an EMBL/GenBank/DDBJ whole genome shotgun (WGS) entry which is preliminary data.</text>
</comment>
<dbReference type="InterPro" id="IPR002108">
    <property type="entry name" value="ADF-H"/>
</dbReference>
<evidence type="ECO:0000313" key="5">
    <source>
        <dbReference type="Proteomes" id="UP001431209"/>
    </source>
</evidence>
<dbReference type="GO" id="GO:0015629">
    <property type="term" value="C:actin cytoskeleton"/>
    <property type="evidence" value="ECO:0007669"/>
    <property type="project" value="InterPro"/>
</dbReference>
<proteinExistence type="inferred from homology"/>
<sequence>MNPQKNVAEDLFKRLNRIIYIGQDQVDRFNLVKNGSKRYNIFEVINEQYLRIGSSKMGENYEGYQNLLENLPEDQPRYVIYNMACIDPDGKFKERLFFILWCPDNCDVKSRMIYASFFAVLKERCNAESLRMIQATDQYEISYERVCTRIMRTVCTEFLLCKPLILERLTKSNAFFDTAILCSEHVHAVPKNIEIDEADYTQNVSSNKDDFEIETNTQEDPDDGDDAIDNLIRFVTEYVERLERTVSLMEQDHSIN</sequence>
<dbReference type="PROSITE" id="PS51263">
    <property type="entry name" value="ADF_H"/>
    <property type="match status" value="1"/>
</dbReference>
<dbReference type="GO" id="GO:0003779">
    <property type="term" value="F:actin binding"/>
    <property type="evidence" value="ECO:0007669"/>
    <property type="project" value="UniProtKB-KW"/>
</dbReference>
<reference evidence="4 5" key="1">
    <citation type="submission" date="2024-03" db="EMBL/GenBank/DDBJ databases">
        <title>The Acrasis kona genome and developmental transcriptomes reveal deep origins of eukaryotic multicellular pathways.</title>
        <authorList>
            <person name="Sheikh S."/>
            <person name="Fu C.-J."/>
            <person name="Brown M.W."/>
            <person name="Baldauf S.L."/>
        </authorList>
    </citation>
    <scope>NUCLEOTIDE SEQUENCE [LARGE SCALE GENOMIC DNA]</scope>
    <source>
        <strain evidence="4 5">ATCC MYA-3509</strain>
    </source>
</reference>
<comment type="similarity">
    <text evidence="1">Belongs to the actin-binding proteins ADF family.</text>
</comment>
<dbReference type="SMART" id="SM00102">
    <property type="entry name" value="ADF"/>
    <property type="match status" value="1"/>
</dbReference>
<protein>
    <submittedName>
        <fullName evidence="4">Actin-depolymerizing factor ADF4</fullName>
    </submittedName>
</protein>
<dbReference type="Pfam" id="PF00241">
    <property type="entry name" value="Cofilin_ADF"/>
    <property type="match status" value="1"/>
</dbReference>
<organism evidence="4 5">
    <name type="scientific">Acrasis kona</name>
    <dbReference type="NCBI Taxonomy" id="1008807"/>
    <lineage>
        <taxon>Eukaryota</taxon>
        <taxon>Discoba</taxon>
        <taxon>Heterolobosea</taxon>
        <taxon>Tetramitia</taxon>
        <taxon>Eutetramitia</taxon>
        <taxon>Acrasidae</taxon>
        <taxon>Acrasis</taxon>
    </lineage>
</organism>
<evidence type="ECO:0000313" key="4">
    <source>
        <dbReference type="EMBL" id="KAL0487713.1"/>
    </source>
</evidence>
<keyword evidence="2" id="KW-0009">Actin-binding</keyword>
<dbReference type="Gene3D" id="3.40.20.10">
    <property type="entry name" value="Severin"/>
    <property type="match status" value="1"/>
</dbReference>
<dbReference type="SUPFAM" id="SSF55753">
    <property type="entry name" value="Actin depolymerizing proteins"/>
    <property type="match status" value="1"/>
</dbReference>
<gene>
    <name evidence="4" type="ORF">AKO1_000194</name>
</gene>
<evidence type="ECO:0000259" key="3">
    <source>
        <dbReference type="PROSITE" id="PS51263"/>
    </source>
</evidence>
<keyword evidence="5" id="KW-1185">Reference proteome</keyword>
<accession>A0AAW2ZD32</accession>
<dbReference type="AlphaFoldDB" id="A0AAW2ZD32"/>